<keyword evidence="2 6" id="KW-0489">Methyltransferase</keyword>
<dbReference type="SUPFAM" id="SSF53335">
    <property type="entry name" value="S-adenosyl-L-methionine-dependent methyltransferases"/>
    <property type="match status" value="1"/>
</dbReference>
<dbReference type="Proteomes" id="UP000186955">
    <property type="component" value="Unassembled WGS sequence"/>
</dbReference>
<evidence type="ECO:0000256" key="5">
    <source>
        <dbReference type="PROSITE-ProRule" id="PRU00848"/>
    </source>
</evidence>
<dbReference type="STRING" id="1316194.A0A1Q5UJC3"/>
<dbReference type="InterPro" id="IPR024160">
    <property type="entry name" value="BIN3_SAM-bd_dom"/>
</dbReference>
<evidence type="ECO:0000256" key="6">
    <source>
        <dbReference type="RuleBase" id="RU367087"/>
    </source>
</evidence>
<protein>
    <recommendedName>
        <fullName evidence="6">RNA methyltransferase</fullName>
        <ecNumber evidence="6">2.1.1.-</ecNumber>
    </recommendedName>
</protein>
<dbReference type="InterPro" id="IPR010675">
    <property type="entry name" value="Bin3_C"/>
</dbReference>
<evidence type="ECO:0000313" key="9">
    <source>
        <dbReference type="Proteomes" id="UP000186955"/>
    </source>
</evidence>
<evidence type="ECO:0000256" key="2">
    <source>
        <dbReference type="ARBA" id="ARBA00022603"/>
    </source>
</evidence>
<dbReference type="CDD" id="cd02440">
    <property type="entry name" value="AdoMet_MTases"/>
    <property type="match status" value="1"/>
</dbReference>
<accession>A0A1Q5UJC3</accession>
<evidence type="ECO:0000256" key="1">
    <source>
        <dbReference type="ARBA" id="ARBA00008361"/>
    </source>
</evidence>
<name>A0A1Q5UJC3_9EURO</name>
<sequence>MAEPRHDHPPATEISRAERFKATHLAARHGNYHQYYAKFRAPTVPDERLSMLPTEILHNARVIDLGCNAGKLTYEVIAHCGAAAAVGVDIDPWLVEQAKAAYPDGPCTFEHFDFVDVSAYKGTALGKFDVVLLLSVTKWIHLNNGDAGILTLFAHIRRMLNEEGYLVVEPQPMSNYARASKKNKELRETYKAIQIKPPFDDELKAEGFERILKFERDEEGFARPVHRTQLRTGKIGVKAYLYTINNSTNTGR</sequence>
<dbReference type="EMBL" id="MNBE01000188">
    <property type="protein sequence ID" value="OKP12570.1"/>
    <property type="molecule type" value="Genomic_DNA"/>
</dbReference>
<feature type="domain" description="Bin3-type SAM" evidence="7">
    <location>
        <begin position="1"/>
        <end position="247"/>
    </location>
</feature>
<reference evidence="8 9" key="1">
    <citation type="submission" date="2016-10" db="EMBL/GenBank/DDBJ databases">
        <title>Genome sequence of the ascomycete fungus Penicillium subrubescens.</title>
        <authorList>
            <person name="De Vries R.P."/>
            <person name="Peng M."/>
            <person name="Dilokpimol A."/>
            <person name="Hilden K."/>
            <person name="Makela M.R."/>
            <person name="Grigoriev I."/>
            <person name="Riley R."/>
            <person name="Granchi Z."/>
        </authorList>
    </citation>
    <scope>NUCLEOTIDE SEQUENCE [LARGE SCALE GENOMIC DNA]</scope>
    <source>
        <strain evidence="8 9">CBS 132785</strain>
    </source>
</reference>
<gene>
    <name evidence="8" type="ORF">PENSUB_1787</name>
</gene>
<dbReference type="PANTHER" id="PTHR12315">
    <property type="entry name" value="BICOID-INTERACTING PROTEIN RELATED"/>
    <property type="match status" value="1"/>
</dbReference>
<dbReference type="GO" id="GO:0008171">
    <property type="term" value="F:O-methyltransferase activity"/>
    <property type="evidence" value="ECO:0007669"/>
    <property type="project" value="UniProtKB-UniRule"/>
</dbReference>
<keyword evidence="4 5" id="KW-0949">S-adenosyl-L-methionine</keyword>
<dbReference type="PROSITE" id="PS51515">
    <property type="entry name" value="BIN3_SAM"/>
    <property type="match status" value="1"/>
</dbReference>
<dbReference type="InterPro" id="IPR029063">
    <property type="entry name" value="SAM-dependent_MTases_sf"/>
</dbReference>
<dbReference type="AlphaFoldDB" id="A0A1Q5UJC3"/>
<dbReference type="InterPro" id="IPR039772">
    <property type="entry name" value="Bin3-like"/>
</dbReference>
<dbReference type="Pfam" id="PF06859">
    <property type="entry name" value="Bin3"/>
    <property type="match status" value="1"/>
</dbReference>
<dbReference type="Gene3D" id="3.40.50.150">
    <property type="entry name" value="Vaccinia Virus protein VP39"/>
    <property type="match status" value="1"/>
</dbReference>
<evidence type="ECO:0000256" key="3">
    <source>
        <dbReference type="ARBA" id="ARBA00022679"/>
    </source>
</evidence>
<evidence type="ECO:0000259" key="7">
    <source>
        <dbReference type="PROSITE" id="PS51515"/>
    </source>
</evidence>
<dbReference type="OrthoDB" id="540004at2759"/>
<organism evidence="8 9">
    <name type="scientific">Penicillium subrubescens</name>
    <dbReference type="NCBI Taxonomy" id="1316194"/>
    <lineage>
        <taxon>Eukaryota</taxon>
        <taxon>Fungi</taxon>
        <taxon>Dikarya</taxon>
        <taxon>Ascomycota</taxon>
        <taxon>Pezizomycotina</taxon>
        <taxon>Eurotiomycetes</taxon>
        <taxon>Eurotiomycetidae</taxon>
        <taxon>Eurotiales</taxon>
        <taxon>Aspergillaceae</taxon>
        <taxon>Penicillium</taxon>
    </lineage>
</organism>
<dbReference type="GO" id="GO:0008173">
    <property type="term" value="F:RNA methyltransferase activity"/>
    <property type="evidence" value="ECO:0007669"/>
    <property type="project" value="UniProtKB-UniRule"/>
</dbReference>
<evidence type="ECO:0000256" key="4">
    <source>
        <dbReference type="ARBA" id="ARBA00022691"/>
    </source>
</evidence>
<evidence type="ECO:0000313" key="8">
    <source>
        <dbReference type="EMBL" id="OKP12570.1"/>
    </source>
</evidence>
<keyword evidence="9" id="KW-1185">Reference proteome</keyword>
<proteinExistence type="inferred from homology"/>
<comment type="similarity">
    <text evidence="1 6">Belongs to the methyltransferase superfamily.</text>
</comment>
<comment type="caution">
    <text evidence="8">The sequence shown here is derived from an EMBL/GenBank/DDBJ whole genome shotgun (WGS) entry which is preliminary data.</text>
</comment>
<dbReference type="GO" id="GO:0032259">
    <property type="term" value="P:methylation"/>
    <property type="evidence" value="ECO:0007669"/>
    <property type="project" value="UniProtKB-KW"/>
</dbReference>
<dbReference type="PANTHER" id="PTHR12315:SF0">
    <property type="entry name" value="7SK SNRNA METHYLPHOSPHATE CAPPING ENZYME"/>
    <property type="match status" value="1"/>
</dbReference>
<dbReference type="EC" id="2.1.1.-" evidence="6"/>
<keyword evidence="3 6" id="KW-0808">Transferase</keyword>